<feature type="compositionally biased region" description="Basic and acidic residues" evidence="2">
    <location>
        <begin position="354"/>
        <end position="378"/>
    </location>
</feature>
<feature type="compositionally biased region" description="Basic and acidic residues" evidence="2">
    <location>
        <begin position="603"/>
        <end position="612"/>
    </location>
</feature>
<feature type="region of interest" description="Disordered" evidence="2">
    <location>
        <begin position="575"/>
        <end position="618"/>
    </location>
</feature>
<evidence type="ECO:0000259" key="3">
    <source>
        <dbReference type="Pfam" id="PF23674"/>
    </source>
</evidence>
<reference evidence="4 5" key="1">
    <citation type="submission" date="2024-08" db="EMBL/GenBank/DDBJ databases">
        <title>Gnathostoma spinigerum genome.</title>
        <authorList>
            <person name="Gonzalez-Bertolin B."/>
            <person name="Monzon S."/>
            <person name="Zaballos A."/>
            <person name="Jimenez P."/>
            <person name="Dekumyoy P."/>
            <person name="Varona S."/>
            <person name="Cuesta I."/>
            <person name="Sumanam S."/>
            <person name="Adisakwattana P."/>
            <person name="Gasser R.B."/>
            <person name="Hernandez-Gonzalez A."/>
            <person name="Young N.D."/>
            <person name="Perteguer M.J."/>
        </authorList>
    </citation>
    <scope>NUCLEOTIDE SEQUENCE [LARGE SCALE GENOMIC DNA]</scope>
    <source>
        <strain evidence="4">AL3</strain>
        <tissue evidence="4">Liver</tissue>
    </source>
</reference>
<feature type="region of interest" description="Disordered" evidence="2">
    <location>
        <begin position="345"/>
        <end position="382"/>
    </location>
</feature>
<evidence type="ECO:0000313" key="5">
    <source>
        <dbReference type="Proteomes" id="UP001608902"/>
    </source>
</evidence>
<feature type="domain" description="RYYR-CCHC" evidence="3">
    <location>
        <begin position="418"/>
        <end position="483"/>
    </location>
</feature>
<comment type="caution">
    <text evidence="4">The sequence shown here is derived from an EMBL/GenBank/DDBJ whole genome shotgun (WGS) entry which is preliminary data.</text>
</comment>
<keyword evidence="1" id="KW-0175">Coiled coil</keyword>
<feature type="compositionally biased region" description="Polar residues" evidence="2">
    <location>
        <begin position="532"/>
        <end position="548"/>
    </location>
</feature>
<feature type="region of interest" description="Disordered" evidence="2">
    <location>
        <begin position="497"/>
        <end position="556"/>
    </location>
</feature>
<protein>
    <recommendedName>
        <fullName evidence="3">RYYR-CCHC domain-containing protein</fullName>
    </recommendedName>
</protein>
<dbReference type="Proteomes" id="UP001608902">
    <property type="component" value="Unassembled WGS sequence"/>
</dbReference>
<organism evidence="4 5">
    <name type="scientific">Gnathostoma spinigerum</name>
    <dbReference type="NCBI Taxonomy" id="75299"/>
    <lineage>
        <taxon>Eukaryota</taxon>
        <taxon>Metazoa</taxon>
        <taxon>Ecdysozoa</taxon>
        <taxon>Nematoda</taxon>
        <taxon>Chromadorea</taxon>
        <taxon>Rhabditida</taxon>
        <taxon>Spirurina</taxon>
        <taxon>Gnathostomatomorpha</taxon>
        <taxon>Gnathostomatoidea</taxon>
        <taxon>Gnathostomatidae</taxon>
        <taxon>Gnathostoma</taxon>
    </lineage>
</organism>
<sequence length="658" mass="74696">MERKKNEEVEWDGNAVAHEDMISDRKTGVKIGATVNGLDFGGDIVLDGVSPEVADAFVKLSEERDEALNSAAELGKERDSFVRQLEEIRKYYTNSERVAFQSDGGDEGLRDVELANLRKENFDLVQEKISLELLSSDLKAVTDDQNRHIQQLMETIEEIQSENQILKSRFIYQERECDAFTDVMQRIIDEVDQSEKDPIIRRKRKVFMPEEVSKRMGSASKNPPNLSDTDTHEKQQPSSRRSYHTYENTPVPDGGERDLTLALINWEDSAVQSIIGLVHRGRVTLKHAQEMIKAVTGVEASHAAILYNAKTYQAVEEVLVAKQNATNVEPLRVRGHIKQYNEPMLTRSQAKKQRSMEEDNSKEIPKYANKPESKDSYRKPHSRWQSHCGLSLHTTETNLRREPTSYLGLNRDKIPPHASLVVFVSKNKVRLYRFSAEHANVRYYRCPKCDLLNKSKRDKWRPTIVVRNETIVGNTAPTHHRECKPISLEELEKTHGIRAESLPSSSPDEKKEKTPTPRTMETRSTSRKLADSVSNRSYTEPDRSTNVPTIKVEDEYTDEAKNIAEVVEEGIMETAGCSEEPGKEDSNDDSCSRETLSAKQKSRSNEAHREQGGELSQQLCSEYASAGSLFSREDEKSIINDTKMIEKTACSRCGCLLC</sequence>
<dbReference type="EMBL" id="JBGFUD010007011">
    <property type="protein sequence ID" value="MFH4981333.1"/>
    <property type="molecule type" value="Genomic_DNA"/>
</dbReference>
<dbReference type="InterPro" id="IPR057001">
    <property type="entry name" value="RYYR-CCHC"/>
</dbReference>
<evidence type="ECO:0000313" key="4">
    <source>
        <dbReference type="EMBL" id="MFH4981333.1"/>
    </source>
</evidence>
<dbReference type="AlphaFoldDB" id="A0ABD6EN90"/>
<gene>
    <name evidence="4" type="ORF">AB6A40_008042</name>
</gene>
<feature type="region of interest" description="Disordered" evidence="2">
    <location>
        <begin position="211"/>
        <end position="254"/>
    </location>
</feature>
<accession>A0ABD6EN90</accession>
<feature type="coiled-coil region" evidence="1">
    <location>
        <begin position="142"/>
        <end position="169"/>
    </location>
</feature>
<feature type="compositionally biased region" description="Polar residues" evidence="2">
    <location>
        <begin position="219"/>
        <end position="228"/>
    </location>
</feature>
<evidence type="ECO:0000256" key="2">
    <source>
        <dbReference type="SAM" id="MobiDB-lite"/>
    </source>
</evidence>
<evidence type="ECO:0000256" key="1">
    <source>
        <dbReference type="SAM" id="Coils"/>
    </source>
</evidence>
<proteinExistence type="predicted"/>
<dbReference type="Pfam" id="PF23674">
    <property type="entry name" value="RYYR-CCHC"/>
    <property type="match status" value="1"/>
</dbReference>
<feature type="compositionally biased region" description="Polar residues" evidence="2">
    <location>
        <begin position="236"/>
        <end position="248"/>
    </location>
</feature>
<name>A0ABD6EN90_9BILA</name>
<keyword evidence="5" id="KW-1185">Reference proteome</keyword>